<feature type="region of interest" description="Disordered" evidence="1">
    <location>
        <begin position="77"/>
        <end position="113"/>
    </location>
</feature>
<sequence>MLTSPSLPFFTLRIALCSATISAWKTVQKGSSRSVEYQVSSRPAIRSGRTDFALNTASVGVDLRPDHRETVHRLEVEVRRSRTRSRARAQGEASRRNTRVSRAPGRQSVPKSFPRFTSYNQAASLTLMSRGAASKDQRGMQGHCAVSPHALRAMLRWTASSILRTPSFLSPVPKRTMRTARLARLRSARELDVVGLLLDRRSRLPGEHEDHIIRERLNVYAEFPEFSE</sequence>
<dbReference type="Proteomes" id="UP000299102">
    <property type="component" value="Unassembled WGS sequence"/>
</dbReference>
<comment type="caution">
    <text evidence="3">The sequence shown here is derived from an EMBL/GenBank/DDBJ whole genome shotgun (WGS) entry which is preliminary data.</text>
</comment>
<evidence type="ECO:0000256" key="1">
    <source>
        <dbReference type="SAM" id="MobiDB-lite"/>
    </source>
</evidence>
<feature type="signal peptide" evidence="2">
    <location>
        <begin position="1"/>
        <end position="23"/>
    </location>
</feature>
<protein>
    <submittedName>
        <fullName evidence="3">Uncharacterized protein</fullName>
    </submittedName>
</protein>
<keyword evidence="2" id="KW-0732">Signal</keyword>
<feature type="chain" id="PRO_5020038487" evidence="2">
    <location>
        <begin position="24"/>
        <end position="228"/>
    </location>
</feature>
<reference evidence="3 4" key="1">
    <citation type="journal article" date="2019" name="Commun. Biol.">
        <title>The bagworm genome reveals a unique fibroin gene that provides high tensile strength.</title>
        <authorList>
            <person name="Kono N."/>
            <person name="Nakamura H."/>
            <person name="Ohtoshi R."/>
            <person name="Tomita M."/>
            <person name="Numata K."/>
            <person name="Arakawa K."/>
        </authorList>
    </citation>
    <scope>NUCLEOTIDE SEQUENCE [LARGE SCALE GENOMIC DNA]</scope>
</reference>
<organism evidence="3 4">
    <name type="scientific">Eumeta variegata</name>
    <name type="common">Bagworm moth</name>
    <name type="synonym">Eumeta japonica</name>
    <dbReference type="NCBI Taxonomy" id="151549"/>
    <lineage>
        <taxon>Eukaryota</taxon>
        <taxon>Metazoa</taxon>
        <taxon>Ecdysozoa</taxon>
        <taxon>Arthropoda</taxon>
        <taxon>Hexapoda</taxon>
        <taxon>Insecta</taxon>
        <taxon>Pterygota</taxon>
        <taxon>Neoptera</taxon>
        <taxon>Endopterygota</taxon>
        <taxon>Lepidoptera</taxon>
        <taxon>Glossata</taxon>
        <taxon>Ditrysia</taxon>
        <taxon>Tineoidea</taxon>
        <taxon>Psychidae</taxon>
        <taxon>Oiketicinae</taxon>
        <taxon>Eumeta</taxon>
    </lineage>
</organism>
<evidence type="ECO:0000313" key="3">
    <source>
        <dbReference type="EMBL" id="GBP96741.1"/>
    </source>
</evidence>
<accession>A0A4C2A7A2</accession>
<dbReference type="AlphaFoldDB" id="A0A4C2A7A2"/>
<evidence type="ECO:0000313" key="4">
    <source>
        <dbReference type="Proteomes" id="UP000299102"/>
    </source>
</evidence>
<name>A0A4C2A7A2_EUMVA</name>
<keyword evidence="4" id="KW-1185">Reference proteome</keyword>
<proteinExistence type="predicted"/>
<gene>
    <name evidence="3" type="ORF">EVAR_77676_1</name>
</gene>
<evidence type="ECO:0000256" key="2">
    <source>
        <dbReference type="SAM" id="SignalP"/>
    </source>
</evidence>
<dbReference type="EMBL" id="BGZK01002828">
    <property type="protein sequence ID" value="GBP96741.1"/>
    <property type="molecule type" value="Genomic_DNA"/>
</dbReference>